<feature type="compositionally biased region" description="Basic and acidic residues" evidence="1">
    <location>
        <begin position="45"/>
        <end position="60"/>
    </location>
</feature>
<feature type="compositionally biased region" description="Polar residues" evidence="1">
    <location>
        <begin position="67"/>
        <end position="80"/>
    </location>
</feature>
<dbReference type="Proteomes" id="UP000439903">
    <property type="component" value="Unassembled WGS sequence"/>
</dbReference>
<evidence type="ECO:0000313" key="2">
    <source>
        <dbReference type="EMBL" id="KAF0464628.1"/>
    </source>
</evidence>
<sequence length="115" mass="13456">MNTNFDYSEYLLQPLSLSIYYLSPQVELLKKLYTIYADTEVDSAGQERKRLRTNENDKVAIKGASPIITSNIRDPTQSEPNKQRTLENQEEPSSRMVLRKQKKELINYKNSRSKR</sequence>
<evidence type="ECO:0000256" key="1">
    <source>
        <dbReference type="SAM" id="MobiDB-lite"/>
    </source>
</evidence>
<protein>
    <submittedName>
        <fullName evidence="2">Uncharacterized protein</fullName>
    </submittedName>
</protein>
<gene>
    <name evidence="2" type="ORF">F8M41_026457</name>
</gene>
<comment type="caution">
    <text evidence="2">The sequence shown here is derived from an EMBL/GenBank/DDBJ whole genome shotgun (WGS) entry which is preliminary data.</text>
</comment>
<dbReference type="AlphaFoldDB" id="A0A8H4A9A9"/>
<evidence type="ECO:0000313" key="3">
    <source>
        <dbReference type="Proteomes" id="UP000439903"/>
    </source>
</evidence>
<accession>A0A8H4A9A9</accession>
<dbReference type="EMBL" id="WTPW01000989">
    <property type="protein sequence ID" value="KAF0464628.1"/>
    <property type="molecule type" value="Genomic_DNA"/>
</dbReference>
<proteinExistence type="predicted"/>
<feature type="region of interest" description="Disordered" evidence="1">
    <location>
        <begin position="43"/>
        <end position="115"/>
    </location>
</feature>
<organism evidence="2 3">
    <name type="scientific">Gigaspora margarita</name>
    <dbReference type="NCBI Taxonomy" id="4874"/>
    <lineage>
        <taxon>Eukaryota</taxon>
        <taxon>Fungi</taxon>
        <taxon>Fungi incertae sedis</taxon>
        <taxon>Mucoromycota</taxon>
        <taxon>Glomeromycotina</taxon>
        <taxon>Glomeromycetes</taxon>
        <taxon>Diversisporales</taxon>
        <taxon>Gigasporaceae</taxon>
        <taxon>Gigaspora</taxon>
    </lineage>
</organism>
<reference evidence="2 3" key="1">
    <citation type="journal article" date="2019" name="Environ. Microbiol.">
        <title>At the nexus of three kingdoms: the genome of the mycorrhizal fungus Gigaspora margarita provides insights into plant, endobacterial and fungal interactions.</title>
        <authorList>
            <person name="Venice F."/>
            <person name="Ghignone S."/>
            <person name="Salvioli di Fossalunga A."/>
            <person name="Amselem J."/>
            <person name="Novero M."/>
            <person name="Xianan X."/>
            <person name="Sedzielewska Toro K."/>
            <person name="Morin E."/>
            <person name="Lipzen A."/>
            <person name="Grigoriev I.V."/>
            <person name="Henrissat B."/>
            <person name="Martin F.M."/>
            <person name="Bonfante P."/>
        </authorList>
    </citation>
    <scope>NUCLEOTIDE SEQUENCE [LARGE SCALE GENOMIC DNA]</scope>
    <source>
        <strain evidence="2 3">BEG34</strain>
    </source>
</reference>
<keyword evidence="3" id="KW-1185">Reference proteome</keyword>
<name>A0A8H4A9A9_GIGMA</name>